<feature type="region of interest" description="Disordered" evidence="1">
    <location>
        <begin position="46"/>
        <end position="89"/>
    </location>
</feature>
<dbReference type="AlphaFoldDB" id="A0AAV7W606"/>
<gene>
    <name evidence="2" type="ORF">NDU88_003411</name>
</gene>
<dbReference type="Proteomes" id="UP001066276">
    <property type="component" value="Chromosome 1_2"/>
</dbReference>
<organism evidence="2 3">
    <name type="scientific">Pleurodeles waltl</name>
    <name type="common">Iberian ribbed newt</name>
    <dbReference type="NCBI Taxonomy" id="8319"/>
    <lineage>
        <taxon>Eukaryota</taxon>
        <taxon>Metazoa</taxon>
        <taxon>Chordata</taxon>
        <taxon>Craniata</taxon>
        <taxon>Vertebrata</taxon>
        <taxon>Euteleostomi</taxon>
        <taxon>Amphibia</taxon>
        <taxon>Batrachia</taxon>
        <taxon>Caudata</taxon>
        <taxon>Salamandroidea</taxon>
        <taxon>Salamandridae</taxon>
        <taxon>Pleurodelinae</taxon>
        <taxon>Pleurodeles</taxon>
    </lineage>
</organism>
<evidence type="ECO:0000256" key="1">
    <source>
        <dbReference type="SAM" id="MobiDB-lite"/>
    </source>
</evidence>
<proteinExistence type="predicted"/>
<protein>
    <submittedName>
        <fullName evidence="2">Uncharacterized protein</fullName>
    </submittedName>
</protein>
<evidence type="ECO:0000313" key="3">
    <source>
        <dbReference type="Proteomes" id="UP001066276"/>
    </source>
</evidence>
<evidence type="ECO:0000313" key="2">
    <source>
        <dbReference type="EMBL" id="KAJ1208021.1"/>
    </source>
</evidence>
<dbReference type="EMBL" id="JANPWB010000002">
    <property type="protein sequence ID" value="KAJ1208021.1"/>
    <property type="molecule type" value="Genomic_DNA"/>
</dbReference>
<accession>A0AAV7W606</accession>
<reference evidence="2" key="1">
    <citation type="journal article" date="2022" name="bioRxiv">
        <title>Sequencing and chromosome-scale assembly of the giantPleurodeles waltlgenome.</title>
        <authorList>
            <person name="Brown T."/>
            <person name="Elewa A."/>
            <person name="Iarovenko S."/>
            <person name="Subramanian E."/>
            <person name="Araus A.J."/>
            <person name="Petzold A."/>
            <person name="Susuki M."/>
            <person name="Suzuki K.-i.T."/>
            <person name="Hayashi T."/>
            <person name="Toyoda A."/>
            <person name="Oliveira C."/>
            <person name="Osipova E."/>
            <person name="Leigh N.D."/>
            <person name="Simon A."/>
            <person name="Yun M.H."/>
        </authorList>
    </citation>
    <scope>NUCLEOTIDE SEQUENCE</scope>
    <source>
        <strain evidence="2">20211129_DDA</strain>
        <tissue evidence="2">Liver</tissue>
    </source>
</reference>
<comment type="caution">
    <text evidence="2">The sequence shown here is derived from an EMBL/GenBank/DDBJ whole genome shotgun (WGS) entry which is preliminary data.</text>
</comment>
<sequence>MRCVPGAAGEKDAGHRAAEEVAWPGRRCVASGGDLHFGPVVRELPQPGGCLRRQRSRSRQRRAGGAGALRNAGESCQVRESHKGSVSGAPGAGAWGLVLAGLWGPVGCRTPPEGA</sequence>
<feature type="compositionally biased region" description="Basic residues" evidence="1">
    <location>
        <begin position="52"/>
        <end position="62"/>
    </location>
</feature>
<keyword evidence="3" id="KW-1185">Reference proteome</keyword>
<name>A0AAV7W606_PLEWA</name>